<evidence type="ECO:0000313" key="4">
    <source>
        <dbReference type="Proteomes" id="UP000623010"/>
    </source>
</evidence>
<dbReference type="GO" id="GO:0005737">
    <property type="term" value="C:cytoplasm"/>
    <property type="evidence" value="ECO:0007669"/>
    <property type="project" value="TreeGrafter"/>
</dbReference>
<reference evidence="3" key="1">
    <citation type="journal article" date="2014" name="Int. J. Syst. Evol. Microbiol.">
        <title>Complete genome sequence of Corynebacterium casei LMG S-19264T (=DSM 44701T), isolated from a smear-ripened cheese.</title>
        <authorList>
            <consortium name="US DOE Joint Genome Institute (JGI-PGF)"/>
            <person name="Walter F."/>
            <person name="Albersmeier A."/>
            <person name="Kalinowski J."/>
            <person name="Ruckert C."/>
        </authorList>
    </citation>
    <scope>NUCLEOTIDE SEQUENCE</scope>
    <source>
        <strain evidence="3">JCM 5016</strain>
    </source>
</reference>
<dbReference type="AlphaFoldDB" id="A0A918QV31"/>
<feature type="domain" description="NADP-dependent oxidoreductase" evidence="2">
    <location>
        <begin position="19"/>
        <end position="218"/>
    </location>
</feature>
<evidence type="ECO:0000259" key="2">
    <source>
        <dbReference type="Pfam" id="PF00248"/>
    </source>
</evidence>
<gene>
    <name evidence="3" type="ORF">GCM10010389_08950</name>
</gene>
<organism evidence="3 4">
    <name type="scientific">Streptomyces echinoruber</name>
    <dbReference type="NCBI Taxonomy" id="68898"/>
    <lineage>
        <taxon>Bacteria</taxon>
        <taxon>Bacillati</taxon>
        <taxon>Actinomycetota</taxon>
        <taxon>Actinomycetes</taxon>
        <taxon>Kitasatosporales</taxon>
        <taxon>Streptomycetaceae</taxon>
        <taxon>Streptomyces</taxon>
    </lineage>
</organism>
<dbReference type="RefSeq" id="WP_190055953.1">
    <property type="nucleotide sequence ID" value="NZ_BMWH01000002.1"/>
</dbReference>
<dbReference type="GO" id="GO:0016491">
    <property type="term" value="F:oxidoreductase activity"/>
    <property type="evidence" value="ECO:0007669"/>
    <property type="project" value="UniProtKB-KW"/>
</dbReference>
<dbReference type="InterPro" id="IPR023210">
    <property type="entry name" value="NADP_OxRdtase_dom"/>
</dbReference>
<comment type="caution">
    <text evidence="3">The sequence shown here is derived from an EMBL/GenBank/DDBJ whole genome shotgun (WGS) entry which is preliminary data.</text>
</comment>
<dbReference type="Gene3D" id="3.20.20.100">
    <property type="entry name" value="NADP-dependent oxidoreductase domain"/>
    <property type="match status" value="1"/>
</dbReference>
<evidence type="ECO:0000313" key="3">
    <source>
        <dbReference type="EMBL" id="GGZ73547.1"/>
    </source>
</evidence>
<dbReference type="InterPro" id="IPR036812">
    <property type="entry name" value="NAD(P)_OxRdtase_dom_sf"/>
</dbReference>
<dbReference type="PANTHER" id="PTHR43625">
    <property type="entry name" value="AFLATOXIN B1 ALDEHYDE REDUCTASE"/>
    <property type="match status" value="1"/>
</dbReference>
<dbReference type="CDD" id="cd19088">
    <property type="entry name" value="AKR_AKR13B1"/>
    <property type="match status" value="1"/>
</dbReference>
<dbReference type="Proteomes" id="UP000623010">
    <property type="component" value="Unassembled WGS sequence"/>
</dbReference>
<evidence type="ECO:0000256" key="1">
    <source>
        <dbReference type="ARBA" id="ARBA00023002"/>
    </source>
</evidence>
<sequence>MTPTPPAGTLTLAGTTVSRLGYGTMRLTGPGTWGDPADTAQAVALLRSVVHEHGITHIDTADAYGPHTVEHLVRQALHPYPANVVIATKVGMIRPGPNVWRPLGRPDYLRAAVEQSLRRLGTDCLTLCYLHRIDPTVPFLDQIGALADLQQEGKIAHIGLSKVTPAQIDLAGTVIDVAAVQNKLNPAVPDDAAITVEHCRTRGIPYIPYAPLGAGALAHGGGAVTALRWLLDLGPHIAPIPGTTSQHHLKQLTGHG</sequence>
<keyword evidence="4" id="KW-1185">Reference proteome</keyword>
<dbReference type="InterPro" id="IPR050791">
    <property type="entry name" value="Aldo-Keto_reductase"/>
</dbReference>
<name>A0A918QV31_9ACTN</name>
<keyword evidence="1" id="KW-0560">Oxidoreductase</keyword>
<dbReference type="EMBL" id="BMWH01000002">
    <property type="protein sequence ID" value="GGZ73547.1"/>
    <property type="molecule type" value="Genomic_DNA"/>
</dbReference>
<dbReference type="PANTHER" id="PTHR43625:SF40">
    <property type="entry name" value="ALDO-KETO REDUCTASE YAKC [NADP(+)]"/>
    <property type="match status" value="1"/>
</dbReference>
<dbReference type="SUPFAM" id="SSF51430">
    <property type="entry name" value="NAD(P)-linked oxidoreductase"/>
    <property type="match status" value="1"/>
</dbReference>
<accession>A0A918QV31</accession>
<reference evidence="3" key="2">
    <citation type="submission" date="2020-09" db="EMBL/GenBank/DDBJ databases">
        <authorList>
            <person name="Sun Q."/>
            <person name="Ohkuma M."/>
        </authorList>
    </citation>
    <scope>NUCLEOTIDE SEQUENCE</scope>
    <source>
        <strain evidence="3">JCM 5016</strain>
    </source>
</reference>
<protein>
    <submittedName>
        <fullName evidence="3">Oxidoreductase</fullName>
    </submittedName>
</protein>
<dbReference type="Pfam" id="PF00248">
    <property type="entry name" value="Aldo_ket_red"/>
    <property type="match status" value="1"/>
</dbReference>
<proteinExistence type="predicted"/>